<keyword evidence="2" id="KW-1185">Reference proteome</keyword>
<evidence type="ECO:0000313" key="2">
    <source>
        <dbReference type="Proteomes" id="UP000291000"/>
    </source>
</evidence>
<dbReference type="Proteomes" id="UP000291000">
    <property type="component" value="Chromosome 4"/>
</dbReference>
<proteinExistence type="predicted"/>
<protein>
    <submittedName>
        <fullName evidence="1">Uncharacterized protein</fullName>
    </submittedName>
</protein>
<organism evidence="1 2">
    <name type="scientific">Capra hircus</name>
    <name type="common">Goat</name>
    <dbReference type="NCBI Taxonomy" id="9925"/>
    <lineage>
        <taxon>Eukaryota</taxon>
        <taxon>Metazoa</taxon>
        <taxon>Chordata</taxon>
        <taxon>Craniata</taxon>
        <taxon>Vertebrata</taxon>
        <taxon>Euteleostomi</taxon>
        <taxon>Mammalia</taxon>
        <taxon>Eutheria</taxon>
        <taxon>Laurasiatheria</taxon>
        <taxon>Artiodactyla</taxon>
        <taxon>Ruminantia</taxon>
        <taxon>Pecora</taxon>
        <taxon>Bovidae</taxon>
        <taxon>Caprinae</taxon>
        <taxon>Capra</taxon>
    </lineage>
</organism>
<name>A0A452EML1_CAPHI</name>
<sequence>MLFIIYADVCQCVGTVYSSSRCLMDTLITCTLHITFGSSGKLGYLWKLNLEERGEYRI</sequence>
<reference evidence="1 2" key="1">
    <citation type="submission" date="2016-04" db="EMBL/GenBank/DDBJ databases">
        <title>Polished mammalian reference genomes with single-molecule sequencing and chromosome conformation capture applied to the Capra hircus genome.</title>
        <authorList>
            <person name="Bickhart D.M."/>
            <person name="Koren S."/>
            <person name="Rosen B."/>
            <person name="Hastie A."/>
            <person name="Liachko I."/>
            <person name="Sullivan S.T."/>
            <person name="Burton J."/>
            <person name="Sayre B.L."/>
            <person name="Huson H.J."/>
            <person name="Lee J."/>
            <person name="Lam E."/>
            <person name="Kelley C.M."/>
            <person name="Hutchison J.L."/>
            <person name="Zhou Y."/>
            <person name="Sun J."/>
            <person name="Crisa A."/>
            <person name="Schwartz J.C."/>
            <person name="Hammond J.A."/>
            <person name="Schroeder S.G."/>
            <person name="Liu G.E."/>
            <person name="Dunham M."/>
            <person name="Shendure J."/>
            <person name="Sonstegard T.S."/>
            <person name="Phillippy A.M."/>
            <person name="Van Tassell C.P."/>
            <person name="Smith T.P."/>
        </authorList>
    </citation>
    <scope>NUCLEOTIDE SEQUENCE [LARGE SCALE GENOMIC DNA]</scope>
</reference>
<reference evidence="1" key="3">
    <citation type="submission" date="2025-09" db="UniProtKB">
        <authorList>
            <consortium name="Ensembl"/>
        </authorList>
    </citation>
    <scope>IDENTIFICATION</scope>
</reference>
<dbReference type="EMBL" id="LWLT01000003">
    <property type="status" value="NOT_ANNOTATED_CDS"/>
    <property type="molecule type" value="Genomic_DNA"/>
</dbReference>
<dbReference type="AlphaFoldDB" id="A0A452EML1"/>
<reference evidence="1" key="2">
    <citation type="submission" date="2025-08" db="UniProtKB">
        <authorList>
            <consortium name="Ensembl"/>
        </authorList>
    </citation>
    <scope>IDENTIFICATION</scope>
</reference>
<dbReference type="Ensembl" id="ENSCHIT00000020843.1">
    <property type="protein sequence ID" value="ENSCHIP00000013052.1"/>
    <property type="gene ID" value="ENSCHIG00000014617.1"/>
</dbReference>
<dbReference type="GeneTree" id="ENSGT01110000267824"/>
<evidence type="ECO:0000313" key="1">
    <source>
        <dbReference type="Ensembl" id="ENSCHIP00000013052.1"/>
    </source>
</evidence>
<dbReference type="OMA" id="IYADVCQ"/>
<accession>A0A452EML1</accession>